<dbReference type="Gene3D" id="1.10.287.1770">
    <property type="match status" value="1"/>
</dbReference>
<keyword evidence="11 14" id="KW-0342">GTP-binding</keyword>
<evidence type="ECO:0000256" key="8">
    <source>
        <dbReference type="ARBA" id="ARBA00022989"/>
    </source>
</evidence>
<keyword evidence="15" id="KW-0479">Metal-binding</keyword>
<comment type="subcellular location">
    <subcellularLocation>
        <location evidence="1 16">Cell inner membrane</location>
        <topology evidence="1 16">Multi-pass membrane protein</topology>
    </subcellularLocation>
</comment>
<feature type="transmembrane region" description="Helical" evidence="16">
    <location>
        <begin position="514"/>
        <end position="535"/>
    </location>
</feature>
<feature type="transmembrane region" description="Helical" evidence="16">
    <location>
        <begin position="711"/>
        <end position="734"/>
    </location>
</feature>
<comment type="function">
    <text evidence="16">Probable transporter of a GTP-driven Fe(2+) uptake system.</text>
</comment>
<evidence type="ECO:0000256" key="4">
    <source>
        <dbReference type="ARBA" id="ARBA00022496"/>
    </source>
</evidence>
<dbReference type="Pfam" id="PF17910">
    <property type="entry name" value="FeoB_Cyto"/>
    <property type="match status" value="1"/>
</dbReference>
<dbReference type="Pfam" id="PF02421">
    <property type="entry name" value="FeoB_N"/>
    <property type="match status" value="1"/>
</dbReference>
<keyword evidence="12 16" id="KW-0472">Membrane</keyword>
<feature type="binding site" evidence="14">
    <location>
        <begin position="11"/>
        <end position="18"/>
    </location>
    <ligand>
        <name>GTP</name>
        <dbReference type="ChEBI" id="CHEBI:37565"/>
        <label>1</label>
    </ligand>
</feature>
<evidence type="ECO:0000313" key="19">
    <source>
        <dbReference type="Proteomes" id="UP000472580"/>
    </source>
</evidence>
<reference evidence="18 19" key="1">
    <citation type="submission" date="2019-12" db="EMBL/GenBank/DDBJ databases">
        <title>Microbes associate with the intestines of laboratory mice.</title>
        <authorList>
            <person name="Navarre W."/>
            <person name="Wong E."/>
        </authorList>
    </citation>
    <scope>NUCLEOTIDE SEQUENCE [LARGE SCALE GENOMIC DNA]</scope>
    <source>
        <strain evidence="18 19">NM82_D38</strain>
    </source>
</reference>
<comment type="caution">
    <text evidence="18">The sequence shown here is derived from an EMBL/GenBank/DDBJ whole genome shotgun (WGS) entry which is preliminary data.</text>
</comment>
<evidence type="ECO:0000256" key="16">
    <source>
        <dbReference type="RuleBase" id="RU362098"/>
    </source>
</evidence>
<evidence type="ECO:0000256" key="13">
    <source>
        <dbReference type="NCBIfam" id="TIGR00437"/>
    </source>
</evidence>
<gene>
    <name evidence="18" type="primary">feoB</name>
    <name evidence="18" type="ORF">E5987_08305</name>
</gene>
<dbReference type="GO" id="GO:0005886">
    <property type="term" value="C:plasma membrane"/>
    <property type="evidence" value="ECO:0007669"/>
    <property type="project" value="UniProtKB-SubCell"/>
</dbReference>
<keyword evidence="7 14" id="KW-0547">Nucleotide-binding</keyword>
<evidence type="ECO:0000256" key="12">
    <source>
        <dbReference type="ARBA" id="ARBA00023136"/>
    </source>
</evidence>
<dbReference type="CDD" id="cd01879">
    <property type="entry name" value="FeoB"/>
    <property type="match status" value="1"/>
</dbReference>
<dbReference type="InterPro" id="IPR041069">
    <property type="entry name" value="FeoB_Cyto"/>
</dbReference>
<feature type="binding site" evidence="15">
    <location>
        <position position="26"/>
    </location>
    <ligand>
        <name>Mg(2+)</name>
        <dbReference type="ChEBI" id="CHEBI:18420"/>
        <label>2</label>
    </ligand>
</feature>
<dbReference type="GO" id="GO:0046872">
    <property type="term" value="F:metal ion binding"/>
    <property type="evidence" value="ECO:0007669"/>
    <property type="project" value="UniProtKB-KW"/>
</dbReference>
<dbReference type="InterPro" id="IPR011640">
    <property type="entry name" value="Fe2_transport_prot_B_C"/>
</dbReference>
<dbReference type="Pfam" id="PF07670">
    <property type="entry name" value="Gate"/>
    <property type="match status" value="2"/>
</dbReference>
<keyword evidence="4 16" id="KW-0410">Iron transport</keyword>
<feature type="binding site" evidence="14">
    <location>
        <begin position="36"/>
        <end position="40"/>
    </location>
    <ligand>
        <name>GTP</name>
        <dbReference type="ChEBI" id="CHEBI:37565"/>
        <label>1</label>
    </ligand>
</feature>
<dbReference type="InterPro" id="IPR006073">
    <property type="entry name" value="GTP-bd"/>
</dbReference>
<dbReference type="PANTHER" id="PTHR43185:SF1">
    <property type="entry name" value="FE(2+) TRANSPORTER FEOB"/>
    <property type="match status" value="1"/>
</dbReference>
<feature type="transmembrane region" description="Helical" evidence="16">
    <location>
        <begin position="683"/>
        <end position="704"/>
    </location>
</feature>
<feature type="transmembrane region" description="Helical" evidence="16">
    <location>
        <begin position="285"/>
        <end position="309"/>
    </location>
</feature>
<keyword evidence="10" id="KW-0406">Ion transport</keyword>
<evidence type="ECO:0000256" key="14">
    <source>
        <dbReference type="PIRSR" id="PIRSR603373-1"/>
    </source>
</evidence>
<comment type="similarity">
    <text evidence="16">Belongs to the TRAFAC class TrmE-Era-EngA-EngB-Septin-like GTPase superfamily. FeoB GTPase (TC 9.A.8) family.</text>
</comment>
<dbReference type="NCBIfam" id="TIGR00437">
    <property type="entry name" value="feoB"/>
    <property type="match status" value="1"/>
</dbReference>
<feature type="binding site" evidence="15">
    <location>
        <position position="22"/>
    </location>
    <ligand>
        <name>Mg(2+)</name>
        <dbReference type="ChEBI" id="CHEBI:18420"/>
        <label>1</label>
    </ligand>
</feature>
<keyword evidence="3" id="KW-1003">Cell membrane</keyword>
<evidence type="ECO:0000256" key="11">
    <source>
        <dbReference type="ARBA" id="ARBA00023134"/>
    </source>
</evidence>
<feature type="binding site" evidence="15">
    <location>
        <position position="25"/>
    </location>
    <ligand>
        <name>Mg(2+)</name>
        <dbReference type="ChEBI" id="CHEBI:18420"/>
        <label>2</label>
    </ligand>
</feature>
<dbReference type="PANTHER" id="PTHR43185">
    <property type="entry name" value="FERROUS IRON TRANSPORT PROTEIN B"/>
    <property type="match status" value="1"/>
</dbReference>
<keyword evidence="15" id="KW-0460">Magnesium</keyword>
<evidence type="ECO:0000256" key="5">
    <source>
        <dbReference type="ARBA" id="ARBA00022519"/>
    </source>
</evidence>
<feature type="binding site" evidence="14">
    <location>
        <begin position="57"/>
        <end position="60"/>
    </location>
    <ligand>
        <name>GTP</name>
        <dbReference type="ChEBI" id="CHEBI:37565"/>
        <label>1</label>
    </ligand>
</feature>
<name>A0A6L6YHU9_9BURK</name>
<dbReference type="InterPro" id="IPR027417">
    <property type="entry name" value="P-loop_NTPase"/>
</dbReference>
<dbReference type="InterPro" id="IPR005225">
    <property type="entry name" value="Small_GTP-bd"/>
</dbReference>
<dbReference type="PRINTS" id="PR00326">
    <property type="entry name" value="GTP1OBG"/>
</dbReference>
<evidence type="ECO:0000256" key="2">
    <source>
        <dbReference type="ARBA" id="ARBA00022448"/>
    </source>
</evidence>
<evidence type="ECO:0000256" key="3">
    <source>
        <dbReference type="ARBA" id="ARBA00022475"/>
    </source>
</evidence>
<dbReference type="Pfam" id="PF07664">
    <property type="entry name" value="FeoB_C"/>
    <property type="match status" value="1"/>
</dbReference>
<evidence type="ECO:0000256" key="6">
    <source>
        <dbReference type="ARBA" id="ARBA00022692"/>
    </source>
</evidence>
<evidence type="ECO:0000256" key="9">
    <source>
        <dbReference type="ARBA" id="ARBA00023004"/>
    </source>
</evidence>
<dbReference type="OrthoDB" id="9809127at2"/>
<feature type="transmembrane region" description="Helical" evidence="16">
    <location>
        <begin position="457"/>
        <end position="476"/>
    </location>
</feature>
<evidence type="ECO:0000256" key="15">
    <source>
        <dbReference type="PIRSR" id="PIRSR603373-2"/>
    </source>
</evidence>
<keyword evidence="8 16" id="KW-1133">Transmembrane helix</keyword>
<feature type="transmembrane region" description="Helical" evidence="16">
    <location>
        <begin position="740"/>
        <end position="761"/>
    </location>
</feature>
<keyword evidence="19" id="KW-1185">Reference proteome</keyword>
<keyword evidence="2 16" id="KW-0813">Transport</keyword>
<dbReference type="RefSeq" id="WP_160335633.1">
    <property type="nucleotide sequence ID" value="NZ_CALPCR010000041.1"/>
</dbReference>
<sequence>MTHKNIVAIIGNPNCGKTTLFNVLTGAKQSVGNWPGVTVEKKTGGFNIDKREITLVDLPGIYSLQPSSSVSEDERVARDYVASSEAQAIINIVDASNLERNLYLTAQLLELQIPMVVVVNMLDVAKTHGLEINLEKLQDELGCPVVGIVASRKKGIEELKQALDKQLSEPEAAANPIVFSADIENAITKVGAILAKQAIPRSRWVAEQLVEGDAEILKVFPGISIDEAEPILQEIDAKYDGDVDMAMADVRYQFVSKVSQQSIVRAGQAGQTLTDKIDKIVLNRWLGIPIFLGVMYLMFIFAINIGSAFIDFFDILFGAIFIDGFGELLTYLGTPEWLKTILADGIGGGIQCVSTFVPVIACMFFALSFLEDSGYMARAAFVMDRFMRALGLPGKSFVPLIVGFGCGVPAIMASRTMEKKSDRITTVLMAPFMSCGARLPVYVLFATAFWPMNGQNLVFALYLIGIAVAVATGFMLKRTALKGESGAFLMEIPPYHLPTLRNLLLSTWDRLKGFVVRAGKVIVVLVAVLCFLNSLGTDGTFGNEDSDKSVLSQIGKSIVPVFKPMGIQEENWPAAVGVFTGILAKEAVVGTLDSLYSSMDEKAPEGEEAKEEEEGGFNLAESFKEAVGSISENFGDIGAFFTDPLGISVDSDLSNVEEQAEAQEVKSSTIASMNRLYDGELGAFAYLLMVLLYLPCGAAMGAVYREVGTRWALFAALWTTAVGYCSATIVYQVGRFSNNPAYAGVCIVLSVAVITAIVLGLRRAGKEEDRKIEGANYAGA</sequence>
<evidence type="ECO:0000256" key="1">
    <source>
        <dbReference type="ARBA" id="ARBA00004429"/>
    </source>
</evidence>
<feature type="binding site" evidence="14">
    <location>
        <begin position="120"/>
        <end position="123"/>
    </location>
    <ligand>
        <name>GTP</name>
        <dbReference type="ChEBI" id="CHEBI:37565"/>
        <label>1</label>
    </ligand>
</feature>
<evidence type="ECO:0000259" key="17">
    <source>
        <dbReference type="PROSITE" id="PS51711"/>
    </source>
</evidence>
<proteinExistence type="inferred from homology"/>
<dbReference type="SUPFAM" id="SSF52540">
    <property type="entry name" value="P-loop containing nucleoside triphosphate hydrolases"/>
    <property type="match status" value="1"/>
</dbReference>
<feature type="transmembrane region" description="Helical" evidence="16">
    <location>
        <begin position="315"/>
        <end position="334"/>
    </location>
</feature>
<keyword evidence="6 16" id="KW-0812">Transmembrane</keyword>
<dbReference type="InterPro" id="IPR003373">
    <property type="entry name" value="Fe2_transport_prot-B"/>
</dbReference>
<accession>A0A6L6YHU9</accession>
<feature type="transmembrane region" description="Helical" evidence="16">
    <location>
        <begin position="346"/>
        <end position="370"/>
    </location>
</feature>
<keyword evidence="9 16" id="KW-0408">Iron</keyword>
<feature type="transmembrane region" description="Helical" evidence="16">
    <location>
        <begin position="424"/>
        <end position="445"/>
    </location>
</feature>
<dbReference type="NCBIfam" id="NF007105">
    <property type="entry name" value="PRK09554.1"/>
    <property type="match status" value="1"/>
</dbReference>
<keyword evidence="5" id="KW-0997">Cell inner membrane</keyword>
<dbReference type="InterPro" id="IPR050860">
    <property type="entry name" value="FeoB_GTPase"/>
</dbReference>
<evidence type="ECO:0000313" key="18">
    <source>
        <dbReference type="EMBL" id="MVX57207.1"/>
    </source>
</evidence>
<dbReference type="GO" id="GO:0005525">
    <property type="term" value="F:GTP binding"/>
    <property type="evidence" value="ECO:0007669"/>
    <property type="project" value="UniProtKB-KW"/>
</dbReference>
<dbReference type="EMBL" id="WSRP01000024">
    <property type="protein sequence ID" value="MVX57207.1"/>
    <property type="molecule type" value="Genomic_DNA"/>
</dbReference>
<dbReference type="FunFam" id="3.40.50.300:FF:000426">
    <property type="entry name" value="Ferrous iron transport protein B"/>
    <property type="match status" value="1"/>
</dbReference>
<dbReference type="GO" id="GO:0015093">
    <property type="term" value="F:ferrous iron transmembrane transporter activity"/>
    <property type="evidence" value="ECO:0007669"/>
    <property type="project" value="UniProtKB-UniRule"/>
</dbReference>
<organism evidence="18 19">
    <name type="scientific">Parasutterella muris</name>
    <dbReference type="NCBI Taxonomy" id="2565572"/>
    <lineage>
        <taxon>Bacteria</taxon>
        <taxon>Pseudomonadati</taxon>
        <taxon>Pseudomonadota</taxon>
        <taxon>Betaproteobacteria</taxon>
        <taxon>Burkholderiales</taxon>
        <taxon>Sutterellaceae</taxon>
        <taxon>Parasutterella</taxon>
    </lineage>
</organism>
<feature type="transmembrane region" description="Helical" evidence="16">
    <location>
        <begin position="390"/>
        <end position="412"/>
    </location>
</feature>
<dbReference type="InterPro" id="IPR011642">
    <property type="entry name" value="Gate_dom"/>
</dbReference>
<dbReference type="Proteomes" id="UP000472580">
    <property type="component" value="Unassembled WGS sequence"/>
</dbReference>
<protein>
    <recommendedName>
        <fullName evidence="13 16">Ferrous iron transport protein B</fullName>
    </recommendedName>
</protein>
<evidence type="ECO:0000256" key="7">
    <source>
        <dbReference type="ARBA" id="ARBA00022741"/>
    </source>
</evidence>
<feature type="domain" description="FeoB-type G" evidence="17">
    <location>
        <begin position="4"/>
        <end position="169"/>
    </location>
</feature>
<evidence type="ECO:0000256" key="10">
    <source>
        <dbReference type="ARBA" id="ARBA00023065"/>
    </source>
</evidence>
<dbReference type="AlphaFoldDB" id="A0A6L6YHU9"/>
<dbReference type="InterPro" id="IPR030389">
    <property type="entry name" value="G_FEOB_dom"/>
</dbReference>
<dbReference type="Gene3D" id="3.40.50.300">
    <property type="entry name" value="P-loop containing nucleotide triphosphate hydrolases"/>
    <property type="match status" value="1"/>
</dbReference>
<dbReference type="NCBIfam" id="TIGR00231">
    <property type="entry name" value="small_GTP"/>
    <property type="match status" value="1"/>
</dbReference>
<dbReference type="PROSITE" id="PS51711">
    <property type="entry name" value="G_FEOB"/>
    <property type="match status" value="1"/>
</dbReference>